<evidence type="ECO:0000256" key="1">
    <source>
        <dbReference type="ARBA" id="ARBA00023015"/>
    </source>
</evidence>
<dbReference type="InterPro" id="IPR036390">
    <property type="entry name" value="WH_DNA-bd_sf"/>
</dbReference>
<dbReference type="Pfam" id="PF00392">
    <property type="entry name" value="GntR"/>
    <property type="match status" value="1"/>
</dbReference>
<accession>A0A1G5FY81</accession>
<dbReference type="Gene3D" id="1.10.10.10">
    <property type="entry name" value="Winged helix-like DNA-binding domain superfamily/Winged helix DNA-binding domain"/>
    <property type="match status" value="1"/>
</dbReference>
<sequence length="242" mass="28626">MKTIDKNSRLPLYYQLMDLLIEQIENGELKQGDKLLSERELCEQYDISRSTVRLAIQELEREGYIYKQHGIGTFVSNEKFKQDLLRFYSFTEEMKKIGKVPLSKVIDFEIIHCDNRIARKMNTNMGEKMYKFRRLRLANNEPMMIETSYVPFDRFPGITGDDLENQAMYDIFIHKFNASFTMAEETFKPVVTNEEEAAYLQIDTSVPSLMIERTTYEEDHIIEYTVGIARGDRFKYRVILKK</sequence>
<dbReference type="InterPro" id="IPR028978">
    <property type="entry name" value="Chorismate_lyase_/UTRA_dom_sf"/>
</dbReference>
<dbReference type="CDD" id="cd07377">
    <property type="entry name" value="WHTH_GntR"/>
    <property type="match status" value="1"/>
</dbReference>
<dbReference type="SMART" id="SM00866">
    <property type="entry name" value="UTRA"/>
    <property type="match status" value="1"/>
</dbReference>
<dbReference type="FunFam" id="1.10.10.10:FF:000079">
    <property type="entry name" value="GntR family transcriptional regulator"/>
    <property type="match status" value="1"/>
</dbReference>
<dbReference type="EMBL" id="FMUS01000008">
    <property type="protein sequence ID" value="SCY44164.1"/>
    <property type="molecule type" value="Genomic_DNA"/>
</dbReference>
<protein>
    <submittedName>
        <fullName evidence="5">GntR family transcriptional regulator</fullName>
    </submittedName>
</protein>
<dbReference type="GO" id="GO:0045892">
    <property type="term" value="P:negative regulation of DNA-templated transcription"/>
    <property type="evidence" value="ECO:0007669"/>
    <property type="project" value="TreeGrafter"/>
</dbReference>
<dbReference type="PANTHER" id="PTHR44846:SF1">
    <property type="entry name" value="MANNOSYL-D-GLYCERATE TRANSPORT_METABOLISM SYSTEM REPRESSOR MNGR-RELATED"/>
    <property type="match status" value="1"/>
</dbReference>
<organism evidence="5 6">
    <name type="scientific">Alkaliphilus peptidifermentans DSM 18978</name>
    <dbReference type="NCBI Taxonomy" id="1120976"/>
    <lineage>
        <taxon>Bacteria</taxon>
        <taxon>Bacillati</taxon>
        <taxon>Bacillota</taxon>
        <taxon>Clostridia</taxon>
        <taxon>Peptostreptococcales</taxon>
        <taxon>Natronincolaceae</taxon>
        <taxon>Alkaliphilus</taxon>
    </lineage>
</organism>
<name>A0A1G5FY81_9FIRM</name>
<evidence type="ECO:0000256" key="2">
    <source>
        <dbReference type="ARBA" id="ARBA00023125"/>
    </source>
</evidence>
<keyword evidence="6" id="KW-1185">Reference proteome</keyword>
<dbReference type="AlphaFoldDB" id="A0A1G5FY81"/>
<dbReference type="PRINTS" id="PR00035">
    <property type="entry name" value="HTHGNTR"/>
</dbReference>
<gene>
    <name evidence="5" type="ORF">SAMN03080606_01539</name>
</gene>
<proteinExistence type="predicted"/>
<dbReference type="RefSeq" id="WP_091541883.1">
    <property type="nucleotide sequence ID" value="NZ_FMUS01000008.1"/>
</dbReference>
<evidence type="ECO:0000313" key="6">
    <source>
        <dbReference type="Proteomes" id="UP000198636"/>
    </source>
</evidence>
<evidence type="ECO:0000256" key="3">
    <source>
        <dbReference type="ARBA" id="ARBA00023163"/>
    </source>
</evidence>
<dbReference type="InterPro" id="IPR011663">
    <property type="entry name" value="UTRA"/>
</dbReference>
<dbReference type="InterPro" id="IPR000524">
    <property type="entry name" value="Tscrpt_reg_HTH_GntR"/>
</dbReference>
<dbReference type="Proteomes" id="UP000198636">
    <property type="component" value="Unassembled WGS sequence"/>
</dbReference>
<dbReference type="OrthoDB" id="46236at2"/>
<evidence type="ECO:0000313" key="5">
    <source>
        <dbReference type="EMBL" id="SCY44164.1"/>
    </source>
</evidence>
<dbReference type="PANTHER" id="PTHR44846">
    <property type="entry name" value="MANNOSYL-D-GLYCERATE TRANSPORT/METABOLISM SYSTEM REPRESSOR MNGR-RELATED"/>
    <property type="match status" value="1"/>
</dbReference>
<dbReference type="SUPFAM" id="SSF46785">
    <property type="entry name" value="Winged helix' DNA-binding domain"/>
    <property type="match status" value="1"/>
</dbReference>
<reference evidence="5 6" key="1">
    <citation type="submission" date="2016-10" db="EMBL/GenBank/DDBJ databases">
        <authorList>
            <person name="de Groot N.N."/>
        </authorList>
    </citation>
    <scope>NUCLEOTIDE SEQUENCE [LARGE SCALE GENOMIC DNA]</scope>
    <source>
        <strain evidence="5 6">DSM 18978</strain>
    </source>
</reference>
<keyword evidence="3" id="KW-0804">Transcription</keyword>
<keyword evidence="1" id="KW-0805">Transcription regulation</keyword>
<dbReference type="PROSITE" id="PS50949">
    <property type="entry name" value="HTH_GNTR"/>
    <property type="match status" value="1"/>
</dbReference>
<dbReference type="SUPFAM" id="SSF64288">
    <property type="entry name" value="Chorismate lyase-like"/>
    <property type="match status" value="1"/>
</dbReference>
<dbReference type="Gene3D" id="3.40.1410.10">
    <property type="entry name" value="Chorismate lyase-like"/>
    <property type="match status" value="1"/>
</dbReference>
<dbReference type="Pfam" id="PF07702">
    <property type="entry name" value="UTRA"/>
    <property type="match status" value="1"/>
</dbReference>
<keyword evidence="2" id="KW-0238">DNA-binding</keyword>
<dbReference type="GO" id="GO:0003700">
    <property type="term" value="F:DNA-binding transcription factor activity"/>
    <property type="evidence" value="ECO:0007669"/>
    <property type="project" value="InterPro"/>
</dbReference>
<dbReference type="SMART" id="SM00345">
    <property type="entry name" value="HTH_GNTR"/>
    <property type="match status" value="1"/>
</dbReference>
<dbReference type="InterPro" id="IPR050679">
    <property type="entry name" value="Bact_HTH_transcr_reg"/>
</dbReference>
<dbReference type="STRING" id="1120976.SAMN03080606_01539"/>
<dbReference type="InterPro" id="IPR036388">
    <property type="entry name" value="WH-like_DNA-bd_sf"/>
</dbReference>
<dbReference type="GO" id="GO:0003677">
    <property type="term" value="F:DNA binding"/>
    <property type="evidence" value="ECO:0007669"/>
    <property type="project" value="UniProtKB-KW"/>
</dbReference>
<feature type="domain" description="HTH gntR-type" evidence="4">
    <location>
        <begin position="10"/>
        <end position="78"/>
    </location>
</feature>
<evidence type="ECO:0000259" key="4">
    <source>
        <dbReference type="PROSITE" id="PS50949"/>
    </source>
</evidence>